<evidence type="ECO:0000313" key="2">
    <source>
        <dbReference type="EMBL" id="MDK3072366.1"/>
    </source>
</evidence>
<protein>
    <submittedName>
        <fullName evidence="2">MmgE/PrpD family protein</fullName>
    </submittedName>
</protein>
<proteinExistence type="predicted"/>
<dbReference type="Gene3D" id="1.10.4100.10">
    <property type="entry name" value="2-methylcitrate dehydratase PrpD"/>
    <property type="match status" value="1"/>
</dbReference>
<evidence type="ECO:0000259" key="1">
    <source>
        <dbReference type="Pfam" id="PF03972"/>
    </source>
</evidence>
<feature type="domain" description="MmgE/PrpD N-terminal" evidence="1">
    <location>
        <begin position="8"/>
        <end position="97"/>
    </location>
</feature>
<dbReference type="InterPro" id="IPR036148">
    <property type="entry name" value="MmgE/PrpD_sf"/>
</dbReference>
<reference evidence="2 3" key="1">
    <citation type="submission" date="2023-05" db="EMBL/GenBank/DDBJ databases">
        <title>Sedimentitalea sp. nov. JM2-8.</title>
        <authorList>
            <person name="Huang J."/>
        </authorList>
    </citation>
    <scope>NUCLEOTIDE SEQUENCE [LARGE SCALE GENOMIC DNA]</scope>
    <source>
        <strain evidence="2 3">JM2-8</strain>
    </source>
</reference>
<comment type="caution">
    <text evidence="2">The sequence shown here is derived from an EMBL/GenBank/DDBJ whole genome shotgun (WGS) entry which is preliminary data.</text>
</comment>
<sequence>MRAHAADTFGGTAPMPFDARRANVAGVALAAGMTIDSLDGHDGFNPAKGRVGCPLFPATLAFGYQSRASGSEFVTTIVMGYEFGCRAAITQQAAACDHHASESRGAVDGAGPGRQLA</sequence>
<dbReference type="EMBL" id="JASNJE010000004">
    <property type="protein sequence ID" value="MDK3072366.1"/>
    <property type="molecule type" value="Genomic_DNA"/>
</dbReference>
<accession>A0ABT7FB83</accession>
<gene>
    <name evidence="2" type="ORF">QO034_04510</name>
</gene>
<name>A0ABT7FB83_9RHOB</name>
<dbReference type="Pfam" id="PF03972">
    <property type="entry name" value="MmgE_PrpD_N"/>
    <property type="match status" value="1"/>
</dbReference>
<evidence type="ECO:0000313" key="3">
    <source>
        <dbReference type="Proteomes" id="UP001227126"/>
    </source>
</evidence>
<dbReference type="InterPro" id="IPR045336">
    <property type="entry name" value="MmgE_PrpD_N"/>
</dbReference>
<keyword evidence="3" id="KW-1185">Reference proteome</keyword>
<dbReference type="Proteomes" id="UP001227126">
    <property type="component" value="Unassembled WGS sequence"/>
</dbReference>
<dbReference type="SUPFAM" id="SSF103378">
    <property type="entry name" value="2-methylcitrate dehydratase PrpD"/>
    <property type="match status" value="1"/>
</dbReference>
<dbReference type="InterPro" id="IPR042183">
    <property type="entry name" value="MmgE/PrpD_sf_1"/>
</dbReference>
<organism evidence="2 3">
    <name type="scientific">Sedimentitalea xiamensis</name>
    <dbReference type="NCBI Taxonomy" id="3050037"/>
    <lineage>
        <taxon>Bacteria</taxon>
        <taxon>Pseudomonadati</taxon>
        <taxon>Pseudomonadota</taxon>
        <taxon>Alphaproteobacteria</taxon>
        <taxon>Rhodobacterales</taxon>
        <taxon>Paracoccaceae</taxon>
        <taxon>Sedimentitalea</taxon>
    </lineage>
</organism>